<dbReference type="EMBL" id="JQCQ01000007">
    <property type="protein sequence ID" value="KRO25679.1"/>
    <property type="molecule type" value="Genomic_DNA"/>
</dbReference>
<feature type="transmembrane region" description="Helical" evidence="1">
    <location>
        <begin position="20"/>
        <end position="43"/>
    </location>
</feature>
<feature type="transmembrane region" description="Helical" evidence="1">
    <location>
        <begin position="55"/>
        <end position="76"/>
    </location>
</feature>
<feature type="transmembrane region" description="Helical" evidence="1">
    <location>
        <begin position="284"/>
        <end position="313"/>
    </location>
</feature>
<accession>A0A0R2NIQ3</accession>
<keyword evidence="1" id="KW-0812">Transmembrane</keyword>
<gene>
    <name evidence="2" type="ORF">IV88_GL001637</name>
</gene>
<feature type="transmembrane region" description="Helical" evidence="1">
    <location>
        <begin position="371"/>
        <end position="390"/>
    </location>
</feature>
<keyword evidence="3" id="KW-1185">Reference proteome</keyword>
<dbReference type="PIRSF" id="PIRSF037259">
    <property type="entry name" value="EcsB_ABC"/>
    <property type="match status" value="1"/>
</dbReference>
<dbReference type="Proteomes" id="UP000051249">
    <property type="component" value="Unassembled WGS sequence"/>
</dbReference>
<proteinExistence type="predicted"/>
<dbReference type="InterPro" id="IPR010288">
    <property type="entry name" value="EcsB_ABC"/>
</dbReference>
<evidence type="ECO:0000313" key="3">
    <source>
        <dbReference type="Proteomes" id="UP000051249"/>
    </source>
</evidence>
<keyword evidence="1" id="KW-0472">Membrane</keyword>
<name>A0A0R2NIQ3_9LACO</name>
<feature type="transmembrane region" description="Helical" evidence="1">
    <location>
        <begin position="162"/>
        <end position="192"/>
    </location>
</feature>
<evidence type="ECO:0000256" key="1">
    <source>
        <dbReference type="SAM" id="Phobius"/>
    </source>
</evidence>
<protein>
    <submittedName>
        <fullName evidence="2">ABC transporter permease</fullName>
    </submittedName>
</protein>
<comment type="caution">
    <text evidence="2">The sequence shown here is derived from an EMBL/GenBank/DDBJ whole genome shotgun (WGS) entry which is preliminary data.</text>
</comment>
<evidence type="ECO:0000313" key="2">
    <source>
        <dbReference type="EMBL" id="KRO25679.1"/>
    </source>
</evidence>
<sequence length="400" mass="45670">MNDLWSSRLKKYQRQNLKYLRYVLNDHLVLALMFLVGGVGLSYSNWLKGVSDTNPILKVLLLVLLMVPLLVGRPVLLLKEADKVFLLPRESSMKDYIKHTQLRSTLLPLIVGLIIVLVSLPMLALTFASVPSIILIVVSILGLMFAKLRFEISSLFVTSDRFILTSILINLLLVAVGLYFSPLLMLIGALIWSSYAVFQSNQQIRTGNLQWLKSLQRENNRMNRLYRFFSLFTEVPQITTHIKRRKWADPIVKIIQGSKVNAFRSVYARSLVRSGDYGSQSIRLLVVTALIAMFSSSVVLKTLIGSLATYLIIVQITPIFEKNEQNIFTTVYPIQKQMRINDFRQILIRLITVCSVIIIVCSSVINFTLSGLMFMCLGQVLVGLIIYWWYIPRYIKKLSL</sequence>
<feature type="transmembrane region" description="Helical" evidence="1">
    <location>
        <begin position="133"/>
        <end position="150"/>
    </location>
</feature>
<dbReference type="Pfam" id="PF05975">
    <property type="entry name" value="EcsB"/>
    <property type="match status" value="1"/>
</dbReference>
<dbReference type="PATRIC" id="fig|480391.4.peg.1667"/>
<dbReference type="GO" id="GO:0016020">
    <property type="term" value="C:membrane"/>
    <property type="evidence" value="ECO:0007669"/>
    <property type="project" value="InterPro"/>
</dbReference>
<keyword evidence="1" id="KW-1133">Transmembrane helix</keyword>
<reference evidence="2 3" key="1">
    <citation type="journal article" date="2015" name="Genome Announc.">
        <title>Expanding the biotechnology potential of lactobacilli through comparative genomics of 213 strains and associated genera.</title>
        <authorList>
            <person name="Sun Z."/>
            <person name="Harris H.M."/>
            <person name="McCann A."/>
            <person name="Guo C."/>
            <person name="Argimon S."/>
            <person name="Zhang W."/>
            <person name="Yang X."/>
            <person name="Jeffery I.B."/>
            <person name="Cooney J.C."/>
            <person name="Kagawa T.F."/>
            <person name="Liu W."/>
            <person name="Song Y."/>
            <person name="Salvetti E."/>
            <person name="Wrobel A."/>
            <person name="Rasinkangas P."/>
            <person name="Parkhill J."/>
            <person name="Rea M.C."/>
            <person name="O'Sullivan O."/>
            <person name="Ritari J."/>
            <person name="Douillard F.P."/>
            <person name="Paul Ross R."/>
            <person name="Yang R."/>
            <person name="Briner A.E."/>
            <person name="Felis G.E."/>
            <person name="de Vos W.M."/>
            <person name="Barrangou R."/>
            <person name="Klaenhammer T.R."/>
            <person name="Caufield P.W."/>
            <person name="Cui Y."/>
            <person name="Zhang H."/>
            <person name="O'Toole P.W."/>
        </authorList>
    </citation>
    <scope>NUCLEOTIDE SEQUENCE [LARGE SCALE GENOMIC DNA]</scope>
    <source>
        <strain evidence="2 3">DSM 23026</strain>
    </source>
</reference>
<dbReference type="OrthoDB" id="2447941at2"/>
<dbReference type="AlphaFoldDB" id="A0A0R2NIQ3"/>
<feature type="transmembrane region" description="Helical" evidence="1">
    <location>
        <begin position="346"/>
        <end position="365"/>
    </location>
</feature>
<feature type="transmembrane region" description="Helical" evidence="1">
    <location>
        <begin position="106"/>
        <end position="127"/>
    </location>
</feature>
<dbReference type="RefSeq" id="WP_057798552.1">
    <property type="nucleotide sequence ID" value="NZ_BJZZ01000007.1"/>
</dbReference>
<organism evidence="2 3">
    <name type="scientific">Pediococcus argentinicus</name>
    <dbReference type="NCBI Taxonomy" id="480391"/>
    <lineage>
        <taxon>Bacteria</taxon>
        <taxon>Bacillati</taxon>
        <taxon>Bacillota</taxon>
        <taxon>Bacilli</taxon>
        <taxon>Lactobacillales</taxon>
        <taxon>Lactobacillaceae</taxon>
        <taxon>Pediococcus</taxon>
    </lineage>
</organism>